<evidence type="ECO:0000313" key="2">
    <source>
        <dbReference type="Proteomes" id="UP001149165"/>
    </source>
</evidence>
<comment type="caution">
    <text evidence="1">The sequence shown here is derived from an EMBL/GenBank/DDBJ whole genome shotgun (WGS) entry which is preliminary data.</text>
</comment>
<proteinExistence type="predicted"/>
<dbReference type="AlphaFoldDB" id="A0A9W9GD47"/>
<dbReference type="EMBL" id="JAPQKH010000001">
    <property type="protein sequence ID" value="KAJ5115883.1"/>
    <property type="molecule type" value="Genomic_DNA"/>
</dbReference>
<name>A0A9W9GD47_9EURO</name>
<dbReference type="InterPro" id="IPR051678">
    <property type="entry name" value="AGP_Transferase"/>
</dbReference>
<dbReference type="SUPFAM" id="SSF56112">
    <property type="entry name" value="Protein kinase-like (PK-like)"/>
    <property type="match status" value="1"/>
</dbReference>
<gene>
    <name evidence="1" type="ORF">N7456_000231</name>
</gene>
<sequence>MTDRLQDMKLEEPLKAAQAMLINQEDNSDDEMSPPEQFHSVLAVVKKEEILSLALEVVQKKQPRQDLRLPVMNEPVYGFDNMLFVLMFEGGPKWAEAKLVSEVKTMRFLRDKTKIPIAEILAFSTTTSNEIGCPYILMEFVEGFRLYDIWFEKRFNHGVSDEDVRNHRTKALEDIAAAMIQLGKFTSQEPYIPGLNDEFVMQHAWPAGEFENVNLFTSQPELASNPLMLFRRISELGSFEEPDSQITPAMNSLVPHLLSLMPMLKVIDPFVLSHYRFSIHSFIVSDNGSLLSITGWHEAAYGPRYMGNLRCPAWLLEVEEQSDDENNKSKEEMESDNG</sequence>
<keyword evidence="2" id="KW-1185">Reference proteome</keyword>
<dbReference type="PANTHER" id="PTHR21310">
    <property type="entry name" value="AMINOGLYCOSIDE PHOSPHOTRANSFERASE-RELATED-RELATED"/>
    <property type="match status" value="1"/>
</dbReference>
<dbReference type="Proteomes" id="UP001149165">
    <property type="component" value="Unassembled WGS sequence"/>
</dbReference>
<accession>A0A9W9GD47</accession>
<evidence type="ECO:0000313" key="1">
    <source>
        <dbReference type="EMBL" id="KAJ5115883.1"/>
    </source>
</evidence>
<dbReference type="PANTHER" id="PTHR21310:SF15">
    <property type="entry name" value="AMINOGLYCOSIDE PHOSPHOTRANSFERASE DOMAIN-CONTAINING PROTEIN"/>
    <property type="match status" value="1"/>
</dbReference>
<evidence type="ECO:0008006" key="3">
    <source>
        <dbReference type="Google" id="ProtNLM"/>
    </source>
</evidence>
<protein>
    <recommendedName>
        <fullName evidence="3">Aminoglycoside phosphotransferase domain-containing protein</fullName>
    </recommendedName>
</protein>
<organism evidence="1 2">
    <name type="scientific">Penicillium angulare</name>
    <dbReference type="NCBI Taxonomy" id="116970"/>
    <lineage>
        <taxon>Eukaryota</taxon>
        <taxon>Fungi</taxon>
        <taxon>Dikarya</taxon>
        <taxon>Ascomycota</taxon>
        <taxon>Pezizomycotina</taxon>
        <taxon>Eurotiomycetes</taxon>
        <taxon>Eurotiomycetidae</taxon>
        <taxon>Eurotiales</taxon>
        <taxon>Aspergillaceae</taxon>
        <taxon>Penicillium</taxon>
    </lineage>
</organism>
<reference evidence="1" key="2">
    <citation type="journal article" date="2023" name="IMA Fungus">
        <title>Comparative genomic study of the Penicillium genus elucidates a diverse pangenome and 15 lateral gene transfer events.</title>
        <authorList>
            <person name="Petersen C."/>
            <person name="Sorensen T."/>
            <person name="Nielsen M.R."/>
            <person name="Sondergaard T.E."/>
            <person name="Sorensen J.L."/>
            <person name="Fitzpatrick D.A."/>
            <person name="Frisvad J.C."/>
            <person name="Nielsen K.L."/>
        </authorList>
    </citation>
    <scope>NUCLEOTIDE SEQUENCE</scope>
    <source>
        <strain evidence="1">IBT 30069</strain>
    </source>
</reference>
<dbReference type="InterPro" id="IPR011009">
    <property type="entry name" value="Kinase-like_dom_sf"/>
</dbReference>
<dbReference type="OrthoDB" id="10003767at2759"/>
<reference evidence="1" key="1">
    <citation type="submission" date="2022-11" db="EMBL/GenBank/DDBJ databases">
        <authorList>
            <person name="Petersen C."/>
        </authorList>
    </citation>
    <scope>NUCLEOTIDE SEQUENCE</scope>
    <source>
        <strain evidence="1">IBT 30069</strain>
    </source>
</reference>